<dbReference type="GO" id="GO:0019752">
    <property type="term" value="P:carboxylic acid metabolic process"/>
    <property type="evidence" value="ECO:0007669"/>
    <property type="project" value="InterPro"/>
</dbReference>
<keyword evidence="9" id="KW-1185">Reference proteome</keyword>
<dbReference type="InterPro" id="IPR021115">
    <property type="entry name" value="Pyridoxal-P_BS"/>
</dbReference>
<dbReference type="InterPro" id="IPR015421">
    <property type="entry name" value="PyrdxlP-dep_Trfase_major"/>
</dbReference>
<comment type="similarity">
    <text evidence="2 7">Belongs to the group II decarboxylase family.</text>
</comment>
<dbReference type="OrthoDB" id="639767at2759"/>
<evidence type="ECO:0000313" key="9">
    <source>
        <dbReference type="Proteomes" id="UP000800040"/>
    </source>
</evidence>
<dbReference type="GO" id="GO:0005737">
    <property type="term" value="C:cytoplasm"/>
    <property type="evidence" value="ECO:0007669"/>
    <property type="project" value="TreeGrafter"/>
</dbReference>
<sequence length="524" mass="57892">MDSSQFRAAAKEAIDEIATYYETLPSRPVLSTVTPGYLRPLLPESPPEEGEPWEKIQADISRVIMPGLTHWNSPKFMAFFPCNSSFPAMLGEMYSGAFNAAAFNWICSPAITELETVMMDWVAQLLALPKEFLSHGEGGGIIQGTASEVTVTALVAARERIIRRKLIDMPEGEEKIDTAADIRGKLVALGSEHAHSSTQKAALVAGTRYRSVPAPKETNYAVTASALRQTIQECRARGHEPFYFTITLGSTGTCAIDDLNGIAALAATEPNLWIHVDAAYAGSALLLPEYQHLCPPLAAFDSFNFNLHKWLLVNFDCSAFFVKRRKDLIDTYSITPSYLRNPHSEAGLVTDYRDWQIPLGRRFRSLKVWFVLRSFGAQGLRTFVRRTVALGVFFADLIKRRPDVFGLVTEPAFGLVTFQIRNLGPLGAGARANRVVPVRDALTNGFEPDADAQYAELVNQKTREVYEAVNAKGEFFLTSTVVGGQYVIRVVSATLLSEEKYMERLFDVLVKEAGGDVEQNGETC</sequence>
<comment type="cofactor">
    <cofactor evidence="1 6 7">
        <name>pyridoxal 5'-phosphate</name>
        <dbReference type="ChEBI" id="CHEBI:597326"/>
    </cofactor>
</comment>
<dbReference type="InterPro" id="IPR015424">
    <property type="entry name" value="PyrdxlP-dep_Trfase"/>
</dbReference>
<keyword evidence="4 6" id="KW-0663">Pyridoxal phosphate</keyword>
<evidence type="ECO:0000256" key="4">
    <source>
        <dbReference type="ARBA" id="ARBA00022898"/>
    </source>
</evidence>
<dbReference type="EMBL" id="ML975285">
    <property type="protein sequence ID" value="KAF1835561.1"/>
    <property type="molecule type" value="Genomic_DNA"/>
</dbReference>
<accession>A0A6A5KIX3</accession>
<dbReference type="InterPro" id="IPR010977">
    <property type="entry name" value="Aromatic_deC"/>
</dbReference>
<dbReference type="InterPro" id="IPR015422">
    <property type="entry name" value="PyrdxlP-dep_Trfase_small"/>
</dbReference>
<dbReference type="PROSITE" id="PS00392">
    <property type="entry name" value="DDC_GAD_HDC_YDC"/>
    <property type="match status" value="1"/>
</dbReference>
<keyword evidence="3" id="KW-0210">Decarboxylase</keyword>
<evidence type="ECO:0000256" key="5">
    <source>
        <dbReference type="ARBA" id="ARBA00023239"/>
    </source>
</evidence>
<protein>
    <submittedName>
        <fullName evidence="8">Dopa decarboxylase-like protein</fullName>
    </submittedName>
</protein>
<feature type="modified residue" description="N6-(pyridoxal phosphate)lysine" evidence="6">
    <location>
        <position position="309"/>
    </location>
</feature>
<evidence type="ECO:0000256" key="3">
    <source>
        <dbReference type="ARBA" id="ARBA00022793"/>
    </source>
</evidence>
<keyword evidence="5 7" id="KW-0456">Lyase</keyword>
<dbReference type="PANTHER" id="PTHR11999:SF70">
    <property type="entry name" value="MIP05841P"/>
    <property type="match status" value="1"/>
</dbReference>
<evidence type="ECO:0000256" key="2">
    <source>
        <dbReference type="ARBA" id="ARBA00009533"/>
    </source>
</evidence>
<dbReference type="Pfam" id="PF00282">
    <property type="entry name" value="Pyridoxal_deC"/>
    <property type="match status" value="1"/>
</dbReference>
<evidence type="ECO:0000256" key="1">
    <source>
        <dbReference type="ARBA" id="ARBA00001933"/>
    </source>
</evidence>
<evidence type="ECO:0000313" key="8">
    <source>
        <dbReference type="EMBL" id="KAF1835561.1"/>
    </source>
</evidence>
<dbReference type="GO" id="GO:0030170">
    <property type="term" value="F:pyridoxal phosphate binding"/>
    <property type="evidence" value="ECO:0007669"/>
    <property type="project" value="InterPro"/>
</dbReference>
<dbReference type="Gene3D" id="3.90.1150.10">
    <property type="entry name" value="Aspartate Aminotransferase, domain 1"/>
    <property type="match status" value="1"/>
</dbReference>
<evidence type="ECO:0000256" key="6">
    <source>
        <dbReference type="PIRSR" id="PIRSR602129-50"/>
    </source>
</evidence>
<proteinExistence type="inferred from homology"/>
<dbReference type="PANTHER" id="PTHR11999">
    <property type="entry name" value="GROUP II PYRIDOXAL-5-PHOSPHATE DECARBOXYLASE"/>
    <property type="match status" value="1"/>
</dbReference>
<reference evidence="8" key="1">
    <citation type="submission" date="2020-01" db="EMBL/GenBank/DDBJ databases">
        <authorList>
            <consortium name="DOE Joint Genome Institute"/>
            <person name="Haridas S."/>
            <person name="Albert R."/>
            <person name="Binder M."/>
            <person name="Bloem J."/>
            <person name="Labutti K."/>
            <person name="Salamov A."/>
            <person name="Andreopoulos B."/>
            <person name="Baker S.E."/>
            <person name="Barry K."/>
            <person name="Bills G."/>
            <person name="Bluhm B.H."/>
            <person name="Cannon C."/>
            <person name="Castanera R."/>
            <person name="Culley D.E."/>
            <person name="Daum C."/>
            <person name="Ezra D."/>
            <person name="Gonzalez J.B."/>
            <person name="Henrissat B."/>
            <person name="Kuo A."/>
            <person name="Liang C."/>
            <person name="Lipzen A."/>
            <person name="Lutzoni F."/>
            <person name="Magnuson J."/>
            <person name="Mondo S."/>
            <person name="Nolan M."/>
            <person name="Ohm R."/>
            <person name="Pangilinan J."/>
            <person name="Park H.-J."/>
            <person name="Ramirez L."/>
            <person name="Alfaro M."/>
            <person name="Sun H."/>
            <person name="Tritt A."/>
            <person name="Yoshinaga Y."/>
            <person name="Zwiers L.-H."/>
            <person name="Turgeon B.G."/>
            <person name="Goodwin S.B."/>
            <person name="Spatafora J.W."/>
            <person name="Crous P.W."/>
            <person name="Grigoriev I.V."/>
        </authorList>
    </citation>
    <scope>NUCLEOTIDE SEQUENCE</scope>
    <source>
        <strain evidence="8">P77</strain>
    </source>
</reference>
<dbReference type="Gene3D" id="3.40.640.10">
    <property type="entry name" value="Type I PLP-dependent aspartate aminotransferase-like (Major domain)"/>
    <property type="match status" value="1"/>
</dbReference>
<dbReference type="GO" id="GO:0016831">
    <property type="term" value="F:carboxy-lyase activity"/>
    <property type="evidence" value="ECO:0007669"/>
    <property type="project" value="UniProtKB-KW"/>
</dbReference>
<dbReference type="AlphaFoldDB" id="A0A6A5KIX3"/>
<dbReference type="Proteomes" id="UP000800040">
    <property type="component" value="Unassembled WGS sequence"/>
</dbReference>
<gene>
    <name evidence="8" type="ORF">BDW02DRAFT_618665</name>
</gene>
<evidence type="ECO:0000256" key="7">
    <source>
        <dbReference type="RuleBase" id="RU000382"/>
    </source>
</evidence>
<dbReference type="InterPro" id="IPR002129">
    <property type="entry name" value="PyrdxlP-dep_de-COase"/>
</dbReference>
<dbReference type="Gene3D" id="1.20.1340.10">
    <property type="entry name" value="dopa decarboxylase, N-terminal domain"/>
    <property type="match status" value="1"/>
</dbReference>
<dbReference type="GO" id="GO:0006520">
    <property type="term" value="P:amino acid metabolic process"/>
    <property type="evidence" value="ECO:0007669"/>
    <property type="project" value="InterPro"/>
</dbReference>
<dbReference type="PRINTS" id="PR00800">
    <property type="entry name" value="YHDCRBOXLASE"/>
</dbReference>
<dbReference type="SUPFAM" id="SSF53383">
    <property type="entry name" value="PLP-dependent transferases"/>
    <property type="match status" value="1"/>
</dbReference>
<name>A0A6A5KIX3_9PLEO</name>
<organism evidence="8 9">
    <name type="scientific">Decorospora gaudefroyi</name>
    <dbReference type="NCBI Taxonomy" id="184978"/>
    <lineage>
        <taxon>Eukaryota</taxon>
        <taxon>Fungi</taxon>
        <taxon>Dikarya</taxon>
        <taxon>Ascomycota</taxon>
        <taxon>Pezizomycotina</taxon>
        <taxon>Dothideomycetes</taxon>
        <taxon>Pleosporomycetidae</taxon>
        <taxon>Pleosporales</taxon>
        <taxon>Pleosporineae</taxon>
        <taxon>Pleosporaceae</taxon>
        <taxon>Decorospora</taxon>
    </lineage>
</organism>